<dbReference type="InterPro" id="IPR016181">
    <property type="entry name" value="Acyl_CoA_acyltransferase"/>
</dbReference>
<comment type="caution">
    <text evidence="2">The sequence shown here is derived from an EMBL/GenBank/DDBJ whole genome shotgun (WGS) entry which is preliminary data.</text>
</comment>
<feature type="domain" description="N-acetyltransferase" evidence="1">
    <location>
        <begin position="68"/>
        <end position="190"/>
    </location>
</feature>
<proteinExistence type="predicted"/>
<dbReference type="SUPFAM" id="SSF55729">
    <property type="entry name" value="Acyl-CoA N-acyltransferases (Nat)"/>
    <property type="match status" value="1"/>
</dbReference>
<dbReference type="Pfam" id="PF00583">
    <property type="entry name" value="Acetyltransf_1"/>
    <property type="match status" value="1"/>
</dbReference>
<evidence type="ECO:0000259" key="1">
    <source>
        <dbReference type="Pfam" id="PF00583"/>
    </source>
</evidence>
<keyword evidence="3" id="KW-1185">Reference proteome</keyword>
<dbReference type="GO" id="GO:0016747">
    <property type="term" value="F:acyltransferase activity, transferring groups other than amino-acyl groups"/>
    <property type="evidence" value="ECO:0007669"/>
    <property type="project" value="InterPro"/>
</dbReference>
<evidence type="ECO:0000313" key="3">
    <source>
        <dbReference type="Proteomes" id="UP000799536"/>
    </source>
</evidence>
<dbReference type="OrthoDB" id="2832510at2759"/>
<protein>
    <submittedName>
        <fullName evidence="2">GNAT family acetyltransferase</fullName>
    </submittedName>
</protein>
<dbReference type="EMBL" id="ML993889">
    <property type="protein sequence ID" value="KAF2203948.1"/>
    <property type="molecule type" value="Genomic_DNA"/>
</dbReference>
<dbReference type="AlphaFoldDB" id="A0A9P4MY64"/>
<accession>A0A9P4MY64</accession>
<dbReference type="Proteomes" id="UP000799536">
    <property type="component" value="Unassembled WGS sequence"/>
</dbReference>
<dbReference type="PANTHER" id="PTHR42791:SF2">
    <property type="entry name" value="N-ACETYLTRANSFERASE DOMAIN-CONTAINING PROTEIN"/>
    <property type="match status" value="1"/>
</dbReference>
<dbReference type="InterPro" id="IPR000182">
    <property type="entry name" value="GNAT_dom"/>
</dbReference>
<dbReference type="Gene3D" id="3.40.630.30">
    <property type="match status" value="1"/>
</dbReference>
<gene>
    <name evidence="2" type="ORF">GQ43DRAFT_410552</name>
</gene>
<evidence type="ECO:0000313" key="2">
    <source>
        <dbReference type="EMBL" id="KAF2203948.1"/>
    </source>
</evidence>
<organism evidence="2 3">
    <name type="scientific">Delitschia confertaspora ATCC 74209</name>
    <dbReference type="NCBI Taxonomy" id="1513339"/>
    <lineage>
        <taxon>Eukaryota</taxon>
        <taxon>Fungi</taxon>
        <taxon>Dikarya</taxon>
        <taxon>Ascomycota</taxon>
        <taxon>Pezizomycotina</taxon>
        <taxon>Dothideomycetes</taxon>
        <taxon>Pleosporomycetidae</taxon>
        <taxon>Pleosporales</taxon>
        <taxon>Delitschiaceae</taxon>
        <taxon>Delitschia</taxon>
    </lineage>
</organism>
<reference evidence="2" key="1">
    <citation type="journal article" date="2020" name="Stud. Mycol.">
        <title>101 Dothideomycetes genomes: a test case for predicting lifestyles and emergence of pathogens.</title>
        <authorList>
            <person name="Haridas S."/>
            <person name="Albert R."/>
            <person name="Binder M."/>
            <person name="Bloem J."/>
            <person name="Labutti K."/>
            <person name="Salamov A."/>
            <person name="Andreopoulos B."/>
            <person name="Baker S."/>
            <person name="Barry K."/>
            <person name="Bills G."/>
            <person name="Bluhm B."/>
            <person name="Cannon C."/>
            <person name="Castanera R."/>
            <person name="Culley D."/>
            <person name="Daum C."/>
            <person name="Ezra D."/>
            <person name="Gonzalez J."/>
            <person name="Henrissat B."/>
            <person name="Kuo A."/>
            <person name="Liang C."/>
            <person name="Lipzen A."/>
            <person name="Lutzoni F."/>
            <person name="Magnuson J."/>
            <person name="Mondo S."/>
            <person name="Nolan M."/>
            <person name="Ohm R."/>
            <person name="Pangilinan J."/>
            <person name="Park H.-J."/>
            <person name="Ramirez L."/>
            <person name="Alfaro M."/>
            <person name="Sun H."/>
            <person name="Tritt A."/>
            <person name="Yoshinaga Y."/>
            <person name="Zwiers L.-H."/>
            <person name="Turgeon B."/>
            <person name="Goodwin S."/>
            <person name="Spatafora J."/>
            <person name="Crous P."/>
            <person name="Grigoriev I."/>
        </authorList>
    </citation>
    <scope>NUCLEOTIDE SEQUENCE</scope>
    <source>
        <strain evidence="2">ATCC 74209</strain>
    </source>
</reference>
<name>A0A9P4MY64_9PLEO</name>
<dbReference type="InterPro" id="IPR052523">
    <property type="entry name" value="Trichothecene_AcTrans"/>
</dbReference>
<dbReference type="PANTHER" id="PTHR42791">
    <property type="entry name" value="GNAT FAMILY ACETYLTRANSFERASE"/>
    <property type="match status" value="1"/>
</dbReference>
<sequence>MVNLIEDPNRDERFPLCLSFAQRSDAARIAAIHMAAFGRNAMLHAQFPSPEVRNDLQTSIEKKALADIEDPNTTVLVVRLLEDNLIAFAKWAHPTHENDDYVEPPWIWPQGTAWDVLEQWSRATEDAQKRVMGDTPCYRLNFIGTNPHYERLGAGSLMVQWGIKQCNKSGHPAYLESTLESTPLYQKNGFEAATTIMLDIKDTEDGGRISTYKEISYVYRPTKQ</sequence>